<name>A0ABP9H3Z2_9ACTN</name>
<dbReference type="Proteomes" id="UP001499993">
    <property type="component" value="Unassembled WGS sequence"/>
</dbReference>
<dbReference type="PANTHER" id="PTHR39550">
    <property type="entry name" value="SLL0658 PROTEIN"/>
    <property type="match status" value="1"/>
</dbReference>
<sequence>MTSSDPLLFDASPLLHSAKADRLDVLGNLVRGSVSVTTRAVVEEVARNDAAAAAAVRAAGWMSVVDCDTLPMLAAFSRWGRRMGLSDDHNIGETTLCAYAECHGGTLVMDDRYARRVAESHGLAVRGTAGLVADACRRGDCTVANASVLLDALRETGMRLPFPRGGFEPWARDEKLID</sequence>
<proteinExistence type="predicted"/>
<dbReference type="RefSeq" id="WP_344140425.1">
    <property type="nucleotide sequence ID" value="NZ_BAABIK010000055.1"/>
</dbReference>
<accession>A0ABP9H3Z2</accession>
<organism evidence="1 2">
    <name type="scientific">Streptomonospora halophila</name>
    <dbReference type="NCBI Taxonomy" id="427369"/>
    <lineage>
        <taxon>Bacteria</taxon>
        <taxon>Bacillati</taxon>
        <taxon>Actinomycetota</taxon>
        <taxon>Actinomycetes</taxon>
        <taxon>Streptosporangiales</taxon>
        <taxon>Nocardiopsidaceae</taxon>
        <taxon>Streptomonospora</taxon>
    </lineage>
</organism>
<evidence type="ECO:0000313" key="1">
    <source>
        <dbReference type="EMBL" id="GAA4958629.1"/>
    </source>
</evidence>
<comment type="caution">
    <text evidence="1">The sequence shown here is derived from an EMBL/GenBank/DDBJ whole genome shotgun (WGS) entry which is preliminary data.</text>
</comment>
<evidence type="ECO:0000313" key="2">
    <source>
        <dbReference type="Proteomes" id="UP001499993"/>
    </source>
</evidence>
<dbReference type="InterPro" id="IPR021799">
    <property type="entry name" value="PIN-like_prokaryotic"/>
</dbReference>
<dbReference type="EMBL" id="BAABIK010000055">
    <property type="protein sequence ID" value="GAA4958629.1"/>
    <property type="molecule type" value="Genomic_DNA"/>
</dbReference>
<keyword evidence="2" id="KW-1185">Reference proteome</keyword>
<dbReference type="Pfam" id="PF11848">
    <property type="entry name" value="DUF3368"/>
    <property type="match status" value="1"/>
</dbReference>
<reference evidence="2" key="1">
    <citation type="journal article" date="2019" name="Int. J. Syst. Evol. Microbiol.">
        <title>The Global Catalogue of Microorganisms (GCM) 10K type strain sequencing project: providing services to taxonomists for standard genome sequencing and annotation.</title>
        <authorList>
            <consortium name="The Broad Institute Genomics Platform"/>
            <consortium name="The Broad Institute Genome Sequencing Center for Infectious Disease"/>
            <person name="Wu L."/>
            <person name="Ma J."/>
        </authorList>
    </citation>
    <scope>NUCLEOTIDE SEQUENCE [LARGE SCALE GENOMIC DNA]</scope>
    <source>
        <strain evidence="2">JCM 18123</strain>
    </source>
</reference>
<protein>
    <recommendedName>
        <fullName evidence="3">PIN domain-containing protein</fullName>
    </recommendedName>
</protein>
<evidence type="ECO:0008006" key="3">
    <source>
        <dbReference type="Google" id="ProtNLM"/>
    </source>
</evidence>
<gene>
    <name evidence="1" type="ORF">GCM10023224_50780</name>
</gene>
<dbReference type="PANTHER" id="PTHR39550:SF1">
    <property type="entry name" value="SLL0658 PROTEIN"/>
    <property type="match status" value="1"/>
</dbReference>